<organism evidence="10 11">
    <name type="scientific">Pestalotiopsis fici (strain W106-1 / CGMCC3.15140)</name>
    <dbReference type="NCBI Taxonomy" id="1229662"/>
    <lineage>
        <taxon>Eukaryota</taxon>
        <taxon>Fungi</taxon>
        <taxon>Dikarya</taxon>
        <taxon>Ascomycota</taxon>
        <taxon>Pezizomycotina</taxon>
        <taxon>Sordariomycetes</taxon>
        <taxon>Xylariomycetidae</taxon>
        <taxon>Amphisphaeriales</taxon>
        <taxon>Sporocadaceae</taxon>
        <taxon>Pestalotiopsis</taxon>
    </lineage>
</organism>
<evidence type="ECO:0000256" key="3">
    <source>
        <dbReference type="ARBA" id="ARBA00022741"/>
    </source>
</evidence>
<dbReference type="InterPro" id="IPR045199">
    <property type="entry name" value="ATAD2-like"/>
</dbReference>
<dbReference type="GO" id="GO:0005634">
    <property type="term" value="C:nucleus"/>
    <property type="evidence" value="ECO:0007669"/>
    <property type="project" value="UniProtKB-SubCell"/>
</dbReference>
<protein>
    <recommendedName>
        <fullName evidence="9">AAA+ ATPase domain-containing protein</fullName>
    </recommendedName>
</protein>
<gene>
    <name evidence="10" type="ORF">PFICI_07399</name>
</gene>
<dbReference type="Pfam" id="PF17862">
    <property type="entry name" value="AAA_lid_3"/>
    <property type="match status" value="1"/>
</dbReference>
<feature type="compositionally biased region" description="Basic residues" evidence="8">
    <location>
        <begin position="312"/>
        <end position="324"/>
    </location>
</feature>
<dbReference type="PANTHER" id="PTHR23069:SF0">
    <property type="entry name" value="TAT-BINDING HOMOLOG 7"/>
    <property type="match status" value="1"/>
</dbReference>
<feature type="compositionally biased region" description="Pro residues" evidence="8">
    <location>
        <begin position="1371"/>
        <end position="1381"/>
    </location>
</feature>
<evidence type="ECO:0000313" key="11">
    <source>
        <dbReference type="Proteomes" id="UP000030651"/>
    </source>
</evidence>
<feature type="compositionally biased region" description="Basic residues" evidence="8">
    <location>
        <begin position="34"/>
        <end position="56"/>
    </location>
</feature>
<feature type="compositionally biased region" description="Acidic residues" evidence="8">
    <location>
        <begin position="274"/>
        <end position="286"/>
    </location>
</feature>
<dbReference type="PROSITE" id="PS00674">
    <property type="entry name" value="AAA"/>
    <property type="match status" value="1"/>
</dbReference>
<dbReference type="InterPro" id="IPR003960">
    <property type="entry name" value="ATPase_AAA_CS"/>
</dbReference>
<dbReference type="RefSeq" id="XP_007834171.1">
    <property type="nucleotide sequence ID" value="XM_007835980.1"/>
</dbReference>
<feature type="region of interest" description="Disordered" evidence="8">
    <location>
        <begin position="1512"/>
        <end position="1541"/>
    </location>
</feature>
<feature type="domain" description="AAA+ ATPase" evidence="9">
    <location>
        <begin position="622"/>
        <end position="763"/>
    </location>
</feature>
<feature type="region of interest" description="Disordered" evidence="8">
    <location>
        <begin position="1365"/>
        <end position="1389"/>
    </location>
</feature>
<feature type="compositionally biased region" description="Basic and acidic residues" evidence="8">
    <location>
        <begin position="9"/>
        <end position="19"/>
    </location>
</feature>
<feature type="region of interest" description="Disordered" evidence="8">
    <location>
        <begin position="1325"/>
        <end position="1349"/>
    </location>
</feature>
<proteinExistence type="inferred from homology"/>
<dbReference type="OrthoDB" id="5421at2759"/>
<evidence type="ECO:0000256" key="7">
    <source>
        <dbReference type="ARBA" id="ARBA00023242"/>
    </source>
</evidence>
<dbReference type="PANTHER" id="PTHR23069">
    <property type="entry name" value="AAA DOMAIN-CONTAINING"/>
    <property type="match status" value="1"/>
</dbReference>
<dbReference type="InterPro" id="IPR027417">
    <property type="entry name" value="P-loop_NTPase"/>
</dbReference>
<evidence type="ECO:0000256" key="2">
    <source>
        <dbReference type="ARBA" id="ARBA00006914"/>
    </source>
</evidence>
<dbReference type="SUPFAM" id="SSF52540">
    <property type="entry name" value="P-loop containing nucleoside triphosphate hydrolases"/>
    <property type="match status" value="2"/>
</dbReference>
<dbReference type="EMBL" id="KI912113">
    <property type="protein sequence ID" value="ETS79870.1"/>
    <property type="molecule type" value="Genomic_DNA"/>
</dbReference>
<feature type="compositionally biased region" description="Acidic residues" evidence="8">
    <location>
        <begin position="384"/>
        <end position="401"/>
    </location>
</feature>
<name>W3X1B9_PESFW</name>
<feature type="compositionally biased region" description="Polar residues" evidence="8">
    <location>
        <begin position="1522"/>
        <end position="1539"/>
    </location>
</feature>
<dbReference type="InParanoid" id="W3X1B9"/>
<dbReference type="Pfam" id="PF00004">
    <property type="entry name" value="AAA"/>
    <property type="match status" value="2"/>
</dbReference>
<dbReference type="GO" id="GO:0005524">
    <property type="term" value="F:ATP binding"/>
    <property type="evidence" value="ECO:0007669"/>
    <property type="project" value="UniProtKB-KW"/>
</dbReference>
<keyword evidence="5" id="KW-0067">ATP-binding</keyword>
<dbReference type="GO" id="GO:0042393">
    <property type="term" value="F:histone binding"/>
    <property type="evidence" value="ECO:0007669"/>
    <property type="project" value="TreeGrafter"/>
</dbReference>
<comment type="similarity">
    <text evidence="2">Belongs to the AAA ATPase family.</text>
</comment>
<dbReference type="FunFam" id="3.40.50.300:FF:001218">
    <property type="entry name" value="AAA family ATPase, putative"/>
    <property type="match status" value="1"/>
</dbReference>
<dbReference type="GO" id="GO:0006337">
    <property type="term" value="P:nucleosome disassembly"/>
    <property type="evidence" value="ECO:0007669"/>
    <property type="project" value="TreeGrafter"/>
</dbReference>
<evidence type="ECO:0000256" key="5">
    <source>
        <dbReference type="ARBA" id="ARBA00022840"/>
    </source>
</evidence>
<dbReference type="OMA" id="VTPKDFM"/>
<dbReference type="HOGENOM" id="CLU_000536_1_2_1"/>
<feature type="region of interest" description="Disordered" evidence="8">
    <location>
        <begin position="1290"/>
        <end position="1311"/>
    </location>
</feature>
<dbReference type="Gene3D" id="3.40.50.300">
    <property type="entry name" value="P-loop containing nucleotide triphosphate hydrolases"/>
    <property type="match status" value="2"/>
</dbReference>
<dbReference type="SMART" id="SM00382">
    <property type="entry name" value="AAA"/>
    <property type="match status" value="2"/>
</dbReference>
<dbReference type="InterPro" id="IPR041569">
    <property type="entry name" value="AAA_lid_3"/>
</dbReference>
<feature type="region of interest" description="Disordered" evidence="8">
    <location>
        <begin position="1413"/>
        <end position="1477"/>
    </location>
</feature>
<feature type="compositionally biased region" description="Acidic residues" evidence="8">
    <location>
        <begin position="61"/>
        <end position="89"/>
    </location>
</feature>
<feature type="compositionally biased region" description="Basic residues" evidence="8">
    <location>
        <begin position="364"/>
        <end position="375"/>
    </location>
</feature>
<dbReference type="FunFam" id="3.40.50.300:FF:000061">
    <property type="entry name" value="ATPase family, AAA domain-containing 2"/>
    <property type="match status" value="1"/>
</dbReference>
<feature type="compositionally biased region" description="Basic and acidic residues" evidence="8">
    <location>
        <begin position="263"/>
        <end position="272"/>
    </location>
</feature>
<dbReference type="GO" id="GO:0045815">
    <property type="term" value="P:transcription initiation-coupled chromatin remodeling"/>
    <property type="evidence" value="ECO:0007669"/>
    <property type="project" value="TreeGrafter"/>
</dbReference>
<feature type="compositionally biased region" description="Polar residues" evidence="8">
    <location>
        <begin position="1332"/>
        <end position="1347"/>
    </location>
</feature>
<feature type="region of interest" description="Disordered" evidence="8">
    <location>
        <begin position="1"/>
        <end position="469"/>
    </location>
</feature>
<evidence type="ECO:0000256" key="6">
    <source>
        <dbReference type="ARBA" id="ARBA00023117"/>
    </source>
</evidence>
<evidence type="ECO:0000256" key="1">
    <source>
        <dbReference type="ARBA" id="ARBA00004123"/>
    </source>
</evidence>
<keyword evidence="7" id="KW-0539">Nucleus</keyword>
<feature type="compositionally biased region" description="Polar residues" evidence="8">
    <location>
        <begin position="1420"/>
        <end position="1473"/>
    </location>
</feature>
<dbReference type="CDD" id="cd05491">
    <property type="entry name" value="Bromo_TBP7_like"/>
    <property type="match status" value="1"/>
</dbReference>
<accession>W3X1B9</accession>
<dbReference type="InterPro" id="IPR003593">
    <property type="entry name" value="AAA+_ATPase"/>
</dbReference>
<dbReference type="eggNOG" id="KOG0732">
    <property type="taxonomic scope" value="Eukaryota"/>
</dbReference>
<dbReference type="InterPro" id="IPR003959">
    <property type="entry name" value="ATPase_AAA_core"/>
</dbReference>
<dbReference type="FunCoup" id="W3X1B9">
    <property type="interactions" value="707"/>
</dbReference>
<evidence type="ECO:0000256" key="8">
    <source>
        <dbReference type="SAM" id="MobiDB-lite"/>
    </source>
</evidence>
<evidence type="ECO:0000313" key="10">
    <source>
        <dbReference type="EMBL" id="ETS79870.1"/>
    </source>
</evidence>
<dbReference type="KEGG" id="pfy:PFICI_07399"/>
<dbReference type="GeneID" id="19272412"/>
<keyword evidence="11" id="KW-1185">Reference proteome</keyword>
<dbReference type="Gene3D" id="1.10.8.60">
    <property type="match status" value="1"/>
</dbReference>
<comment type="subcellular location">
    <subcellularLocation>
        <location evidence="1">Nucleus</location>
    </subcellularLocation>
</comment>
<evidence type="ECO:0000259" key="9">
    <source>
        <dbReference type="SMART" id="SM00382"/>
    </source>
</evidence>
<dbReference type="GO" id="GO:0003682">
    <property type="term" value="F:chromatin binding"/>
    <property type="evidence" value="ECO:0007669"/>
    <property type="project" value="TreeGrafter"/>
</dbReference>
<keyword evidence="6" id="KW-0103">Bromodomain</keyword>
<sequence length="1614" mass="178202">MPPNKRKRDILDFDPNKSDSEDENFQPDVDRPARSRKKSRPTKSGKGPSRTRRNKYRGSDIEDDEEESESGGEESFDEPEEDDEDEEELPVNQNTGRRMRKAAVKQQTYRESSEESADSDSSSDGKDELQEQGSNAKSPRPSKIVVLQVRKTRAGSTKAMPTTTRRTRAQTADADEELVELSNSGKHVMPARGSKSISPEAASRITRATRGGKGLMRSPPPPIEEATQESSPRKGNAENGEEQEELKVPEVELLSDMDPAESTVKDEDHPMETVEPEEADDEDDEVLVSRRTRGNRPTVADDAEEEEPGNTRSRRLTRKSRSKKSLQEPSSDFEPGNDSGDDNESVANQAQNVADDGNETTPSRGRKNTRGRGRSAKASQRDDSGDEEVELDRDEMAEELEDLRGSSQSRRPRRRRQRSPSLRAESVRGKRKRNLVNYSIMPPRDAVEEEEEAQAPNPSPARRGRRGAAAGWDRTLHTIAGPFGGVNINGPGALFSGPWGTGATGGVDSDSSDDEMGGRSGLTGPTAGDVGKTPTMAAPPGFLGGPGQALNVDGGASGLTAAPNVGKVKNQKAYADADPLGVDLNVDFTKVGGLEGHIDQLKEMVQLPLLYPELFMKFHVTPPRGVLFHGPPGTGKTLLARALANSVGIGGKKITFYMRKGADALSKWVGEAEKQLRLLFEEARRTQPSIIFFDEIDGLAPVRSSKQEQIHASIVSTLLALMDGMDGRGQVIVIGATNRPDNIDPALRRPGRFDREFYFPLPDVDARKAIIDIHTKDWGISDDFKRSLARDAKGYGGADLRAMCTEAAMNAIQRTYPQIYSSKDKLIVNPDKIDIQMTDFVLSKKKIVPSSERATTSSAASLPKPIEPLLHDQLRHIQTILDDILPRKKKVTALEEAMFEPYDDEDFGFAREALNEEFERSRVFRPRLLICGLPGMGHSYLAAAVLHYLEGVHVQNFDLPTILGDSRSAEQVLVGLFTEVRRHKPSVIFIPNVDTWYTTLEGPALTAFLSMLRSIPPTDPILVLGTSETEVQHLPSDLKRDLFGFSRKNSTEIARPTKDNRRKFFSMIISNIQRFPREFPDPANRKRRVLEQLEVAPPPPPKVLTKEEEKAEWLKYRQLLNYLKVHIQPIMEQINRKYKIFRAAPIPHSHYQYLFDEQDPNYVLPDVEGAIDRPYLIAKDKDGIQGLRETATGKFFYNIDVQTIEERLANGFYTKPSEFLRDIRALEKDAKASGDRMRILRASELLTNVEVDVSDIEKVRLPGVPWDELYEAEKRRRAAKAERARKKLAMQSVVDNATSGTGTGTGQGVETPKLHTTTARFQVMSPLPNGLDGSSGSHNHTNGTSIPSGVVSEDVQMTDAETQLEFDGSPMQPPSQWPKMPPRALNLSTRATTGGTTQLSQVSAVQSLPAGVSPSALANDASTTKTSDPSNRSSNWSTQVTNGLPQEQMSPEQLPDTQPYQSQTTSSDEQWPHSQAHGLARGVIQAPEYSASSHNNTSLGAARSSNAASVANLLNDPLPDEPSQSQRHSGGSSASQQQVEMDETSGAIFLAQLTARTSGCTIEQLEQLTREMMSEIWRTKGEHNRMKVLDAVTRVFNESINDIETMQSVFQLSQ</sequence>
<reference evidence="11" key="1">
    <citation type="journal article" date="2015" name="BMC Genomics">
        <title>Genomic and transcriptomic analysis of the endophytic fungus Pestalotiopsis fici reveals its lifestyle and high potential for synthesis of natural products.</title>
        <authorList>
            <person name="Wang X."/>
            <person name="Zhang X."/>
            <person name="Liu L."/>
            <person name="Xiang M."/>
            <person name="Wang W."/>
            <person name="Sun X."/>
            <person name="Che Y."/>
            <person name="Guo L."/>
            <person name="Liu G."/>
            <person name="Guo L."/>
            <person name="Wang C."/>
            <person name="Yin W.B."/>
            <person name="Stadler M."/>
            <person name="Zhang X."/>
            <person name="Liu X."/>
        </authorList>
    </citation>
    <scope>NUCLEOTIDE SEQUENCE [LARGE SCALE GENOMIC DNA]</scope>
    <source>
        <strain evidence="11">W106-1 / CGMCC3.15140</strain>
    </source>
</reference>
<dbReference type="STRING" id="1229662.W3X1B9"/>
<feature type="domain" description="AAA+ ATPase" evidence="9">
    <location>
        <begin position="924"/>
        <end position="1099"/>
    </location>
</feature>
<feature type="region of interest" description="Disordered" evidence="8">
    <location>
        <begin position="497"/>
        <end position="534"/>
    </location>
</feature>
<evidence type="ECO:0000256" key="4">
    <source>
        <dbReference type="ARBA" id="ARBA00022801"/>
    </source>
</evidence>
<keyword evidence="4" id="KW-0378">Hydrolase</keyword>
<dbReference type="Proteomes" id="UP000030651">
    <property type="component" value="Unassembled WGS sequence"/>
</dbReference>
<keyword evidence="3" id="KW-0547">Nucleotide-binding</keyword>
<dbReference type="GO" id="GO:0006334">
    <property type="term" value="P:nucleosome assembly"/>
    <property type="evidence" value="ECO:0007669"/>
    <property type="project" value="TreeGrafter"/>
</dbReference>
<dbReference type="GO" id="GO:0016887">
    <property type="term" value="F:ATP hydrolysis activity"/>
    <property type="evidence" value="ECO:0007669"/>
    <property type="project" value="InterPro"/>
</dbReference>